<dbReference type="SUPFAM" id="SSF50729">
    <property type="entry name" value="PH domain-like"/>
    <property type="match status" value="1"/>
</dbReference>
<dbReference type="PANTHER" id="PTHR23138:SF142">
    <property type="entry name" value="RAN-BINDING PROTEIN 3B-RELATED"/>
    <property type="match status" value="1"/>
</dbReference>
<accession>A0A9P4T5S6</accession>
<dbReference type="InterPro" id="IPR000156">
    <property type="entry name" value="Ran_bind_dom"/>
</dbReference>
<feature type="compositionally biased region" description="Low complexity" evidence="3">
    <location>
        <begin position="232"/>
        <end position="252"/>
    </location>
</feature>
<evidence type="ECO:0000259" key="4">
    <source>
        <dbReference type="PROSITE" id="PS50196"/>
    </source>
</evidence>
<dbReference type="OrthoDB" id="185618at2759"/>
<organism evidence="5 6">
    <name type="scientific">Curvularia kusanoi</name>
    <name type="common">Cochliobolus kusanoi</name>
    <dbReference type="NCBI Taxonomy" id="90978"/>
    <lineage>
        <taxon>Eukaryota</taxon>
        <taxon>Fungi</taxon>
        <taxon>Dikarya</taxon>
        <taxon>Ascomycota</taxon>
        <taxon>Pezizomycotina</taxon>
        <taxon>Dothideomycetes</taxon>
        <taxon>Pleosporomycetidae</taxon>
        <taxon>Pleosporales</taxon>
        <taxon>Pleosporineae</taxon>
        <taxon>Pleosporaceae</taxon>
        <taxon>Curvularia</taxon>
    </lineage>
</organism>
<evidence type="ECO:0000313" key="5">
    <source>
        <dbReference type="EMBL" id="KAF2995111.1"/>
    </source>
</evidence>
<reference evidence="5" key="1">
    <citation type="submission" date="2019-04" db="EMBL/GenBank/DDBJ databases">
        <title>Sequencing of skin fungus with MAO and IRED activity.</title>
        <authorList>
            <person name="Marsaioli A.J."/>
            <person name="Bonatto J.M.C."/>
            <person name="Reis Junior O."/>
        </authorList>
    </citation>
    <scope>NUCLEOTIDE SEQUENCE</scope>
    <source>
        <strain evidence="5">30M1</strain>
    </source>
</reference>
<comment type="caution">
    <text evidence="5">The sequence shown here is derived from an EMBL/GenBank/DDBJ whole genome shotgun (WGS) entry which is preliminary data.</text>
</comment>
<gene>
    <name evidence="5" type="ORF">E8E13_004153</name>
</gene>
<feature type="compositionally biased region" description="Basic and acidic residues" evidence="3">
    <location>
        <begin position="205"/>
        <end position="221"/>
    </location>
</feature>
<feature type="compositionally biased region" description="Basic and acidic residues" evidence="3">
    <location>
        <begin position="97"/>
        <end position="116"/>
    </location>
</feature>
<feature type="compositionally biased region" description="Low complexity" evidence="3">
    <location>
        <begin position="298"/>
        <end position="321"/>
    </location>
</feature>
<feature type="region of interest" description="Disordered" evidence="3">
    <location>
        <begin position="298"/>
        <end position="430"/>
    </location>
</feature>
<dbReference type="Proteomes" id="UP000801428">
    <property type="component" value="Unassembled WGS sequence"/>
</dbReference>
<dbReference type="SMART" id="SM00160">
    <property type="entry name" value="RanBD"/>
    <property type="match status" value="1"/>
</dbReference>
<proteinExistence type="predicted"/>
<dbReference type="GO" id="GO:0005634">
    <property type="term" value="C:nucleus"/>
    <property type="evidence" value="ECO:0007669"/>
    <property type="project" value="UniProtKB-SubCell"/>
</dbReference>
<evidence type="ECO:0000256" key="1">
    <source>
        <dbReference type="ARBA" id="ARBA00004123"/>
    </source>
</evidence>
<sequence>MSSSEQHETLPKATDPAASPARSDKSSDSEGRPVREKFQKTSIDATATPISGLGHTTASNVNGTLQPGSRSASGSDSERGRLRRKRSREDIDDDNEGDKQPDKKHERLEKDSEKPARHVRKRSRDITQDLEDGAIAKSATTSVSRIEETDAEMASPNKNAAKPAESETRAGSSPKNKRPRDETEGVEAVQDSKDNVAANGQVTKAGDERESKRVRDKEEAKNATPIPAGSGFANTSAASPFAAMAAKPATAKTSEKAEDLPQTSDDKFKASGFGSLANSATSPFGSFGAAAKGASPFGGAPKLTSFASPAATSSTAAPSSGSGFGALGGAKPSFGGGSAFGGASSSPFGGSFASKPLGGSSFATPGAPGITGLSSKPERAFGAPGDKVEDDASDNDDDGDEDPEKDAELGRRMSQPLTNTAPTETGEEHEVSAWVGRAKLYTMDGEGKERGWKERGVGNIKLNVTKDEPKKARFVLRADGTHRLILNAAVTKTLVFGADSEGAKPKDGRLLFNSANAEGHIDMHLLKLKAERAVELWEQVAQVQNDEL</sequence>
<feature type="compositionally biased region" description="Basic and acidic residues" evidence="3">
    <location>
        <begin position="22"/>
        <end position="39"/>
    </location>
</feature>
<comment type="subcellular location">
    <subcellularLocation>
        <location evidence="1">Nucleus</location>
    </subcellularLocation>
</comment>
<feature type="compositionally biased region" description="Gly residues" evidence="3">
    <location>
        <begin position="322"/>
        <end position="340"/>
    </location>
</feature>
<feature type="compositionally biased region" description="Acidic residues" evidence="3">
    <location>
        <begin position="388"/>
        <end position="405"/>
    </location>
</feature>
<feature type="compositionally biased region" description="Basic and acidic residues" evidence="3">
    <location>
        <begin position="253"/>
        <end position="269"/>
    </location>
</feature>
<protein>
    <recommendedName>
        <fullName evidence="4">RanBD1 domain-containing protein</fullName>
    </recommendedName>
</protein>
<dbReference type="AlphaFoldDB" id="A0A9P4T5S6"/>
<feature type="compositionally biased region" description="Polar residues" evidence="3">
    <location>
        <begin position="40"/>
        <end position="75"/>
    </location>
</feature>
<dbReference type="EMBL" id="SWKU01000035">
    <property type="protein sequence ID" value="KAF2995111.1"/>
    <property type="molecule type" value="Genomic_DNA"/>
</dbReference>
<keyword evidence="6" id="KW-1185">Reference proteome</keyword>
<dbReference type="InterPro" id="IPR045255">
    <property type="entry name" value="RanBP1-like"/>
</dbReference>
<dbReference type="PANTHER" id="PTHR23138">
    <property type="entry name" value="RAN BINDING PROTEIN"/>
    <property type="match status" value="1"/>
</dbReference>
<evidence type="ECO:0000256" key="2">
    <source>
        <dbReference type="ARBA" id="ARBA00023242"/>
    </source>
</evidence>
<feature type="domain" description="RanBD1" evidence="4">
    <location>
        <begin position="416"/>
        <end position="548"/>
    </location>
</feature>
<name>A0A9P4T5S6_CURKU</name>
<feature type="compositionally biased region" description="Basic and acidic residues" evidence="3">
    <location>
        <begin position="1"/>
        <end position="10"/>
    </location>
</feature>
<dbReference type="Gene3D" id="2.30.29.30">
    <property type="entry name" value="Pleckstrin-homology domain (PH domain)/Phosphotyrosine-binding domain (PTB)"/>
    <property type="match status" value="1"/>
</dbReference>
<evidence type="ECO:0000313" key="6">
    <source>
        <dbReference type="Proteomes" id="UP000801428"/>
    </source>
</evidence>
<evidence type="ECO:0000256" key="3">
    <source>
        <dbReference type="SAM" id="MobiDB-lite"/>
    </source>
</evidence>
<dbReference type="Pfam" id="PF00638">
    <property type="entry name" value="Ran_BP1"/>
    <property type="match status" value="1"/>
</dbReference>
<dbReference type="InterPro" id="IPR011993">
    <property type="entry name" value="PH-like_dom_sf"/>
</dbReference>
<feature type="region of interest" description="Disordered" evidence="3">
    <location>
        <begin position="1"/>
        <end position="272"/>
    </location>
</feature>
<dbReference type="PROSITE" id="PS50196">
    <property type="entry name" value="RANBD1"/>
    <property type="match status" value="1"/>
</dbReference>
<keyword evidence="2" id="KW-0539">Nucleus</keyword>
<feature type="compositionally biased region" description="Low complexity" evidence="3">
    <location>
        <begin position="341"/>
        <end position="356"/>
    </location>
</feature>